<dbReference type="Gene3D" id="4.10.240.10">
    <property type="entry name" value="Zn(2)-C6 fungal-type DNA-binding domain"/>
    <property type="match status" value="1"/>
</dbReference>
<evidence type="ECO:0000259" key="5">
    <source>
        <dbReference type="PROSITE" id="PS50048"/>
    </source>
</evidence>
<dbReference type="RefSeq" id="XP_018259994.1">
    <property type="nucleotide sequence ID" value="XM_018411326.1"/>
</dbReference>
<reference evidence="7" key="2">
    <citation type="submission" date="2013-07" db="EMBL/GenBank/DDBJ databases">
        <authorList>
            <consortium name="The Broad Institute Genome Sequencing Platform"/>
            <person name="Cuomo C."/>
            <person name="Litvintseva A."/>
            <person name="Chen Y."/>
            <person name="Heitman J."/>
            <person name="Sun S."/>
            <person name="Springer D."/>
            <person name="Dromer F."/>
            <person name="Young S.K."/>
            <person name="Zeng Q."/>
            <person name="Gargeya S."/>
            <person name="Fitzgerald M."/>
            <person name="Abouelleil A."/>
            <person name="Alvarado L."/>
            <person name="Berlin A.M."/>
            <person name="Chapman S.B."/>
            <person name="Dewar J."/>
            <person name="Goldberg J."/>
            <person name="Griggs A."/>
            <person name="Gujja S."/>
            <person name="Hansen M."/>
            <person name="Howarth C."/>
            <person name="Imamovic A."/>
            <person name="Larimer J."/>
            <person name="McCowan C."/>
            <person name="Murphy C."/>
            <person name="Pearson M."/>
            <person name="Priest M."/>
            <person name="Roberts A."/>
            <person name="Saif S."/>
            <person name="Shea T."/>
            <person name="Sykes S."/>
            <person name="Wortman J."/>
            <person name="Nusbaum C."/>
            <person name="Birren B."/>
        </authorList>
    </citation>
    <scope>NUCLEOTIDE SEQUENCE</scope>
    <source>
        <strain evidence="7">CBS 10117</strain>
    </source>
</reference>
<sequence>MPPVETNAKNAKRKKPLSCAECRRLKLKCELVFPCNHCVKRGLASICPEGELVNGSRRTKILASTEDLHKRIASLEEALKVATSSRHPLLENSLYANRKEVKNRSPPPPTREPGSRESPDTLPSISHLQLGDDPHTSRYYGAASSVYFSKHYLPPSSNHSSSPAGSSTIYDFSSPSDFSDLFPPYSRVPRLEMKEIMATFLPPPEVALPIAETYYQTFGWFTNIVQRHVWDEYLFPHIYKDPTAIEPGPVKPQWLALSLLLLAAGALMDLSRPPHNDLARQCFNGARACLLLDSSHSMTYVQCIFLYGLYLMNGGTDVSGGDTFWPLLRMGMGICEAIGLHRDGSHWNLNTALERRIVFWEIHGMDVLQSVSLGRGQCINDSSIDVEIPISTESDLNGFHAKTYELTKIWSQINERQARVRPWIYSEVTDIDKMIIKFQDELPYHLSPVVPPSSDDLVDPVRHKEAFQRNMLLLYINEARLTLHRGWFIRTLKESPIEPLSSPLKQSYLSCLEACRAIVSLVRNMIVLQGQLIHRRWHFFFHLFGACVCLAAAVIRAPTSSLARTVLAELESGVALFKMTEREELETVERLREKAIRAIQNSGSTTPARFHEGGSSEDLDLDLLGEGTTLTRATSSIPRAGEGIPSRPIDYPHHHAHDHEHHHEKEVEHEKEGPDFSYPYNQSTTYPTLPLIDQIGGFDSFASSSNKTLHSGAEGLDINGDPFAGAAMSTMLDEESLNAVNLEWNDFDMNAFLQEIGVL</sequence>
<dbReference type="Pfam" id="PF00172">
    <property type="entry name" value="Zn_clus"/>
    <property type="match status" value="1"/>
</dbReference>
<protein>
    <recommendedName>
        <fullName evidence="5">Zn(2)-C6 fungal-type domain-containing protein</fullName>
    </recommendedName>
</protein>
<dbReference type="GO" id="GO:0003677">
    <property type="term" value="F:DNA binding"/>
    <property type="evidence" value="ECO:0007669"/>
    <property type="project" value="InterPro"/>
</dbReference>
<keyword evidence="8" id="KW-1185">Reference proteome</keyword>
<dbReference type="GO" id="GO:0008270">
    <property type="term" value="F:zinc ion binding"/>
    <property type="evidence" value="ECO:0007669"/>
    <property type="project" value="InterPro"/>
</dbReference>
<keyword evidence="3" id="KW-0539">Nucleus</keyword>
<evidence type="ECO:0000313" key="6">
    <source>
        <dbReference type="EMBL" id="OBR82152.1"/>
    </source>
</evidence>
<dbReference type="PROSITE" id="PS00463">
    <property type="entry name" value="ZN2_CY6_FUNGAL_1"/>
    <property type="match status" value="1"/>
</dbReference>
<name>A0A1A5ZWG7_9TREE</name>
<dbReference type="PANTHER" id="PTHR31001">
    <property type="entry name" value="UNCHARACTERIZED TRANSCRIPTIONAL REGULATORY PROTEIN"/>
    <property type="match status" value="1"/>
</dbReference>
<dbReference type="VEuPathDB" id="FungiDB:I303_08066"/>
<dbReference type="KEGG" id="kdj:28971765"/>
<dbReference type="STRING" id="1296121.A0A1A5ZWG7"/>
<dbReference type="GO" id="GO:0005634">
    <property type="term" value="C:nucleus"/>
    <property type="evidence" value="ECO:0007669"/>
    <property type="project" value="UniProtKB-SubCell"/>
</dbReference>
<proteinExistence type="predicted"/>
<dbReference type="CDD" id="cd00067">
    <property type="entry name" value="GAL4"/>
    <property type="match status" value="1"/>
</dbReference>
<feature type="region of interest" description="Disordered" evidence="4">
    <location>
        <begin position="631"/>
        <end position="666"/>
    </location>
</feature>
<evidence type="ECO:0000313" key="8">
    <source>
        <dbReference type="Proteomes" id="UP000078595"/>
    </source>
</evidence>
<evidence type="ECO:0000313" key="7">
    <source>
        <dbReference type="EMBL" id="WWC65457.1"/>
    </source>
</evidence>
<feature type="region of interest" description="Disordered" evidence="4">
    <location>
        <begin position="92"/>
        <end position="128"/>
    </location>
</feature>
<reference evidence="6" key="1">
    <citation type="submission" date="2013-07" db="EMBL/GenBank/DDBJ databases">
        <title>The Genome Sequence of Cryptococcus dejecticola CBS10117.</title>
        <authorList>
            <consortium name="The Broad Institute Genome Sequencing Platform"/>
            <person name="Cuomo C."/>
            <person name="Litvintseva A."/>
            <person name="Chen Y."/>
            <person name="Heitman J."/>
            <person name="Sun S."/>
            <person name="Springer D."/>
            <person name="Dromer F."/>
            <person name="Young S.K."/>
            <person name="Zeng Q."/>
            <person name="Gargeya S."/>
            <person name="Fitzgerald M."/>
            <person name="Abouelleil A."/>
            <person name="Alvarado L."/>
            <person name="Berlin A.M."/>
            <person name="Chapman S.B."/>
            <person name="Dewar J."/>
            <person name="Goldberg J."/>
            <person name="Griggs A."/>
            <person name="Gujja S."/>
            <person name="Hansen M."/>
            <person name="Howarth C."/>
            <person name="Imamovic A."/>
            <person name="Larimer J."/>
            <person name="McCowan C."/>
            <person name="Murphy C."/>
            <person name="Pearson M."/>
            <person name="Priest M."/>
            <person name="Roberts A."/>
            <person name="Saif S."/>
            <person name="Shea T."/>
            <person name="Sykes S."/>
            <person name="Wortman J."/>
            <person name="Nusbaum C."/>
            <person name="Birren B."/>
        </authorList>
    </citation>
    <scope>NUCLEOTIDE SEQUENCE [LARGE SCALE GENOMIC DNA]</scope>
    <source>
        <strain evidence="6">CBS 10117</strain>
    </source>
</reference>
<dbReference type="PROSITE" id="PS50048">
    <property type="entry name" value="ZN2_CY6_FUNGAL_2"/>
    <property type="match status" value="1"/>
</dbReference>
<evidence type="ECO:0000256" key="3">
    <source>
        <dbReference type="ARBA" id="ARBA00023242"/>
    </source>
</evidence>
<reference evidence="7" key="3">
    <citation type="submission" date="2024-02" db="EMBL/GenBank/DDBJ databases">
        <title>Comparative genomics of Cryptococcus and Kwoniella reveals pathogenesis evolution and contrasting modes of karyotype evolution via chromosome fusion or intercentromeric recombination.</title>
        <authorList>
            <person name="Coelho M.A."/>
            <person name="David-Palma M."/>
            <person name="Shea T."/>
            <person name="Bowers K."/>
            <person name="McGinley-Smith S."/>
            <person name="Mohammad A.W."/>
            <person name="Gnirke A."/>
            <person name="Yurkov A.M."/>
            <person name="Nowrousian M."/>
            <person name="Sun S."/>
            <person name="Cuomo C.A."/>
            <person name="Heitman J."/>
        </authorList>
    </citation>
    <scope>NUCLEOTIDE SEQUENCE</scope>
    <source>
        <strain evidence="7">CBS 10117</strain>
    </source>
</reference>
<dbReference type="SMART" id="SM00066">
    <property type="entry name" value="GAL4"/>
    <property type="match status" value="1"/>
</dbReference>
<evidence type="ECO:0000256" key="2">
    <source>
        <dbReference type="ARBA" id="ARBA00022723"/>
    </source>
</evidence>
<feature type="domain" description="Zn(2)-C6 fungal-type" evidence="5">
    <location>
        <begin position="18"/>
        <end position="47"/>
    </location>
</feature>
<dbReference type="Pfam" id="PF04082">
    <property type="entry name" value="Fungal_trans"/>
    <property type="match status" value="1"/>
</dbReference>
<dbReference type="EMBL" id="CP144539">
    <property type="protein sequence ID" value="WWC65457.1"/>
    <property type="molecule type" value="Genomic_DNA"/>
</dbReference>
<dbReference type="SUPFAM" id="SSF57701">
    <property type="entry name" value="Zn2/Cys6 DNA-binding domain"/>
    <property type="match status" value="1"/>
</dbReference>
<dbReference type="GO" id="GO:0006351">
    <property type="term" value="P:DNA-templated transcription"/>
    <property type="evidence" value="ECO:0007669"/>
    <property type="project" value="InterPro"/>
</dbReference>
<dbReference type="InterPro" id="IPR036864">
    <property type="entry name" value="Zn2-C6_fun-type_DNA-bd_sf"/>
</dbReference>
<accession>A0A1A5ZWG7</accession>
<dbReference type="CDD" id="cd12148">
    <property type="entry name" value="fungal_TF_MHR"/>
    <property type="match status" value="1"/>
</dbReference>
<dbReference type="EMBL" id="KI894036">
    <property type="protein sequence ID" value="OBR82152.1"/>
    <property type="molecule type" value="Genomic_DNA"/>
</dbReference>
<comment type="subcellular location">
    <subcellularLocation>
        <location evidence="1">Nucleus</location>
    </subcellularLocation>
</comment>
<evidence type="ECO:0000256" key="4">
    <source>
        <dbReference type="SAM" id="MobiDB-lite"/>
    </source>
</evidence>
<gene>
    <name evidence="6" type="ORF">I303_08066</name>
    <name evidence="7" type="ORF">I303_108075</name>
</gene>
<organism evidence="6">
    <name type="scientific">Kwoniella dejecticola CBS 10117</name>
    <dbReference type="NCBI Taxonomy" id="1296121"/>
    <lineage>
        <taxon>Eukaryota</taxon>
        <taxon>Fungi</taxon>
        <taxon>Dikarya</taxon>
        <taxon>Basidiomycota</taxon>
        <taxon>Agaricomycotina</taxon>
        <taxon>Tremellomycetes</taxon>
        <taxon>Tremellales</taxon>
        <taxon>Cryptococcaceae</taxon>
        <taxon>Kwoniella</taxon>
    </lineage>
</organism>
<dbReference type="AlphaFoldDB" id="A0A1A5ZWG7"/>
<dbReference type="SMART" id="SM00906">
    <property type="entry name" value="Fungal_trans"/>
    <property type="match status" value="1"/>
</dbReference>
<feature type="compositionally biased region" description="Basic and acidic residues" evidence="4">
    <location>
        <begin position="650"/>
        <end position="666"/>
    </location>
</feature>
<dbReference type="PANTHER" id="PTHR31001:SF56">
    <property type="entry name" value="ZN(2)-C6 FUNGAL-TYPE DOMAIN-CONTAINING PROTEIN"/>
    <property type="match status" value="1"/>
</dbReference>
<dbReference type="InterPro" id="IPR007219">
    <property type="entry name" value="XnlR_reg_dom"/>
</dbReference>
<dbReference type="GeneID" id="28971765"/>
<dbReference type="Proteomes" id="UP000078595">
    <property type="component" value="Chromosome 10"/>
</dbReference>
<dbReference type="InterPro" id="IPR050613">
    <property type="entry name" value="Sec_Metabolite_Reg"/>
</dbReference>
<evidence type="ECO:0000256" key="1">
    <source>
        <dbReference type="ARBA" id="ARBA00004123"/>
    </source>
</evidence>
<dbReference type="InterPro" id="IPR001138">
    <property type="entry name" value="Zn2Cys6_DnaBD"/>
</dbReference>
<dbReference type="GO" id="GO:0000981">
    <property type="term" value="F:DNA-binding transcription factor activity, RNA polymerase II-specific"/>
    <property type="evidence" value="ECO:0007669"/>
    <property type="project" value="InterPro"/>
</dbReference>
<keyword evidence="2" id="KW-0479">Metal-binding</keyword>
<dbReference type="OrthoDB" id="424974at2759"/>